<dbReference type="HAMAP" id="MF_01008">
    <property type="entry name" value="MraZ"/>
    <property type="match status" value="1"/>
</dbReference>
<dbReference type="CDD" id="cd16320">
    <property type="entry name" value="MraZ_N"/>
    <property type="match status" value="1"/>
</dbReference>
<dbReference type="InterPro" id="IPR037914">
    <property type="entry name" value="SpoVT-AbrB_sf"/>
</dbReference>
<evidence type="ECO:0000256" key="3">
    <source>
        <dbReference type="ARBA" id="ARBA00022737"/>
    </source>
</evidence>
<comment type="caution">
    <text evidence="9">The sequence shown here is derived from an EMBL/GenBank/DDBJ whole genome shotgun (WGS) entry which is preliminary data.</text>
</comment>
<keyword evidence="9" id="KW-0131">Cell cycle</keyword>
<keyword evidence="3" id="KW-0677">Repeat</keyword>
<comment type="subunit">
    <text evidence="7">Forms oligomers.</text>
</comment>
<dbReference type="GO" id="GO:0003700">
    <property type="term" value="F:DNA-binding transcription factor activity"/>
    <property type="evidence" value="ECO:0007669"/>
    <property type="project" value="UniProtKB-UniRule"/>
</dbReference>
<dbReference type="PROSITE" id="PS51740">
    <property type="entry name" value="SPOVT_ABRB"/>
    <property type="match status" value="2"/>
</dbReference>
<dbReference type="GO" id="GO:0005737">
    <property type="term" value="C:cytoplasm"/>
    <property type="evidence" value="ECO:0007669"/>
    <property type="project" value="UniProtKB-UniRule"/>
</dbReference>
<dbReference type="Proteomes" id="UP000229641">
    <property type="component" value="Unassembled WGS sequence"/>
</dbReference>
<dbReference type="GO" id="GO:0000976">
    <property type="term" value="F:transcription cis-regulatory region binding"/>
    <property type="evidence" value="ECO:0007669"/>
    <property type="project" value="TreeGrafter"/>
</dbReference>
<dbReference type="InterPro" id="IPR020603">
    <property type="entry name" value="MraZ_dom"/>
</dbReference>
<dbReference type="PANTHER" id="PTHR34701:SF1">
    <property type="entry name" value="TRANSCRIPTIONAL REGULATOR MRAZ"/>
    <property type="match status" value="1"/>
</dbReference>
<keyword evidence="4 7" id="KW-0805">Transcription regulation</keyword>
<dbReference type="Gene3D" id="3.40.1550.20">
    <property type="entry name" value="Transcriptional regulator MraZ domain"/>
    <property type="match status" value="1"/>
</dbReference>
<evidence type="ECO:0000256" key="5">
    <source>
        <dbReference type="ARBA" id="ARBA00023125"/>
    </source>
</evidence>
<dbReference type="EMBL" id="PCWA01000111">
    <property type="protein sequence ID" value="PIQ88272.1"/>
    <property type="molecule type" value="Genomic_DNA"/>
</dbReference>
<dbReference type="GO" id="GO:2000143">
    <property type="term" value="P:negative regulation of DNA-templated transcription initiation"/>
    <property type="evidence" value="ECO:0007669"/>
    <property type="project" value="TreeGrafter"/>
</dbReference>
<evidence type="ECO:0000256" key="1">
    <source>
        <dbReference type="ARBA" id="ARBA00013860"/>
    </source>
</evidence>
<evidence type="ECO:0000256" key="7">
    <source>
        <dbReference type="HAMAP-Rule" id="MF_01008"/>
    </source>
</evidence>
<organism evidence="9 10">
    <name type="scientific">Candidatus Ghiorseimicrobium undicola</name>
    <dbReference type="NCBI Taxonomy" id="1974746"/>
    <lineage>
        <taxon>Bacteria</taxon>
        <taxon>Pseudomonadati</taxon>
        <taxon>Candidatus Omnitrophota</taxon>
        <taxon>Candidatus Ghiorseimicrobium</taxon>
    </lineage>
</organism>
<comment type="similarity">
    <text evidence="7">Belongs to the MraZ family.</text>
</comment>
<feature type="domain" description="SpoVT-AbrB" evidence="8">
    <location>
        <begin position="80"/>
        <end position="123"/>
    </location>
</feature>
<protein>
    <recommendedName>
        <fullName evidence="1 7">Transcriptional regulator MraZ</fullName>
    </recommendedName>
</protein>
<gene>
    <name evidence="7" type="primary">mraZ</name>
    <name evidence="9" type="ORF">COV72_09165</name>
</gene>
<keyword evidence="6 7" id="KW-0804">Transcription</keyword>
<name>A0A2H0LV35_9BACT</name>
<evidence type="ECO:0000313" key="10">
    <source>
        <dbReference type="Proteomes" id="UP000229641"/>
    </source>
</evidence>
<dbReference type="InterPro" id="IPR003444">
    <property type="entry name" value="MraZ"/>
</dbReference>
<dbReference type="GO" id="GO:0009295">
    <property type="term" value="C:nucleoid"/>
    <property type="evidence" value="ECO:0007669"/>
    <property type="project" value="UniProtKB-SubCell"/>
</dbReference>
<evidence type="ECO:0000313" key="9">
    <source>
        <dbReference type="EMBL" id="PIQ88272.1"/>
    </source>
</evidence>
<keyword evidence="2 7" id="KW-0963">Cytoplasm</keyword>
<accession>A0A2H0LV35</accession>
<keyword evidence="5 7" id="KW-0238">DNA-binding</keyword>
<dbReference type="PANTHER" id="PTHR34701">
    <property type="entry name" value="TRANSCRIPTIONAL REGULATOR MRAZ"/>
    <property type="match status" value="1"/>
</dbReference>
<dbReference type="CDD" id="cd16321">
    <property type="entry name" value="MraZ_C"/>
    <property type="match status" value="1"/>
</dbReference>
<comment type="subcellular location">
    <subcellularLocation>
        <location evidence="7">Cytoplasm</location>
        <location evidence="7">Nucleoid</location>
    </subcellularLocation>
</comment>
<sequence length="144" mass="17146">MFYGEYKHSIDRKGRIILPAKFRETAGVNFIEKFFVTRGLDKCLFMFTEDEWKSQEQKFKTMPFTKQEARRFNRVYFSGAVEVIPDKQGRILLPQYLKDFAGIEREIVIIGVANRIEIWDKLLWSEFYKAAREDFEGIAEKLLE</sequence>
<dbReference type="InterPro" id="IPR035642">
    <property type="entry name" value="MraZ_N"/>
</dbReference>
<feature type="domain" description="SpoVT-AbrB" evidence="8">
    <location>
        <begin position="5"/>
        <end position="51"/>
    </location>
</feature>
<dbReference type="FunFam" id="3.40.1550.20:FF:000002">
    <property type="entry name" value="Transcriptional regulator MraZ"/>
    <property type="match status" value="1"/>
</dbReference>
<keyword evidence="9" id="KW-0132">Cell division</keyword>
<dbReference type="InterPro" id="IPR038619">
    <property type="entry name" value="MraZ_sf"/>
</dbReference>
<dbReference type="InterPro" id="IPR007159">
    <property type="entry name" value="SpoVT-AbrB_dom"/>
</dbReference>
<reference evidence="9 10" key="1">
    <citation type="submission" date="2017-09" db="EMBL/GenBank/DDBJ databases">
        <title>Depth-based differentiation of microbial function through sediment-hosted aquifers and enrichment of novel symbionts in the deep terrestrial subsurface.</title>
        <authorList>
            <person name="Probst A.J."/>
            <person name="Ladd B."/>
            <person name="Jarett J.K."/>
            <person name="Geller-Mcgrath D.E."/>
            <person name="Sieber C.M."/>
            <person name="Emerson J.B."/>
            <person name="Anantharaman K."/>
            <person name="Thomas B.C."/>
            <person name="Malmstrom R."/>
            <person name="Stieglmeier M."/>
            <person name="Klingl A."/>
            <person name="Woyke T."/>
            <person name="Ryan C.M."/>
            <person name="Banfield J.F."/>
        </authorList>
    </citation>
    <scope>NUCLEOTIDE SEQUENCE [LARGE SCALE GENOMIC DNA]</scope>
    <source>
        <strain evidence="9">CG11_big_fil_rev_8_21_14_0_20_42_13</strain>
    </source>
</reference>
<dbReference type="GO" id="GO:0051301">
    <property type="term" value="P:cell division"/>
    <property type="evidence" value="ECO:0007669"/>
    <property type="project" value="UniProtKB-KW"/>
</dbReference>
<evidence type="ECO:0000259" key="8">
    <source>
        <dbReference type="PROSITE" id="PS51740"/>
    </source>
</evidence>
<dbReference type="InterPro" id="IPR035644">
    <property type="entry name" value="MraZ_C"/>
</dbReference>
<dbReference type="SUPFAM" id="SSF89447">
    <property type="entry name" value="AbrB/MazE/MraZ-like"/>
    <property type="match status" value="1"/>
</dbReference>
<proteinExistence type="inferred from homology"/>
<evidence type="ECO:0000256" key="6">
    <source>
        <dbReference type="ARBA" id="ARBA00023163"/>
    </source>
</evidence>
<evidence type="ECO:0000256" key="2">
    <source>
        <dbReference type="ARBA" id="ARBA00022490"/>
    </source>
</evidence>
<evidence type="ECO:0000256" key="4">
    <source>
        <dbReference type="ARBA" id="ARBA00023015"/>
    </source>
</evidence>
<dbReference type="AlphaFoldDB" id="A0A2H0LV35"/>
<dbReference type="Pfam" id="PF02381">
    <property type="entry name" value="MraZ"/>
    <property type="match status" value="2"/>
</dbReference>
<dbReference type="NCBIfam" id="TIGR00242">
    <property type="entry name" value="division/cell wall cluster transcriptional repressor MraZ"/>
    <property type="match status" value="1"/>
</dbReference>